<dbReference type="Pfam" id="PF01248">
    <property type="entry name" value="Ribosomal_L7Ae"/>
    <property type="match status" value="1"/>
</dbReference>
<name>A0A653CMQ1_CALMS</name>
<dbReference type="GO" id="GO:0001682">
    <property type="term" value="P:tRNA 5'-leader removal"/>
    <property type="evidence" value="ECO:0007669"/>
    <property type="project" value="InterPro"/>
</dbReference>
<dbReference type="PANTHER" id="PTHR46948:SF1">
    <property type="entry name" value="RIBONUCLEASE P PROTEIN SUBUNIT P38"/>
    <property type="match status" value="1"/>
</dbReference>
<dbReference type="InterPro" id="IPR042848">
    <property type="entry name" value="Rpp38"/>
</dbReference>
<gene>
    <name evidence="3" type="ORF">CALMAC_LOCUS10299</name>
</gene>
<evidence type="ECO:0000313" key="3">
    <source>
        <dbReference type="EMBL" id="VEN49061.1"/>
    </source>
</evidence>
<dbReference type="InterPro" id="IPR004038">
    <property type="entry name" value="Ribosomal_eL8/eL30/eS12/Gad45"/>
</dbReference>
<sequence length="163" mass="18583">METPVLNKKQQKLSLSAKKSRPKETIKNVLSTPYASHWPQISSPEDNSTLKEVLELNLPKIRAETAKIPWRELKHLKKPERKELRRQKNNEPEVDKKNYEGLRLGVNAVTKLLETNTAGSVLIAGDVQPRLMVQHIVDMAVLYKIPILVFNQLRDVLKSTCGL</sequence>
<dbReference type="Gene3D" id="3.30.1330.30">
    <property type="match status" value="1"/>
</dbReference>
<evidence type="ECO:0000256" key="1">
    <source>
        <dbReference type="SAM" id="MobiDB-lite"/>
    </source>
</evidence>
<accession>A0A653CMQ1</accession>
<dbReference type="GO" id="GO:0004526">
    <property type="term" value="F:ribonuclease P activity"/>
    <property type="evidence" value="ECO:0007669"/>
    <property type="project" value="TreeGrafter"/>
</dbReference>
<dbReference type="GO" id="GO:0033204">
    <property type="term" value="F:ribonuclease P RNA binding"/>
    <property type="evidence" value="ECO:0007669"/>
    <property type="project" value="TreeGrafter"/>
</dbReference>
<dbReference type="PANTHER" id="PTHR46948">
    <property type="entry name" value="RIBONUCLEASE P PROTEIN SUBUNIT P38"/>
    <property type="match status" value="1"/>
</dbReference>
<dbReference type="GO" id="GO:0001650">
    <property type="term" value="C:fibrillar center"/>
    <property type="evidence" value="ECO:0007669"/>
    <property type="project" value="TreeGrafter"/>
</dbReference>
<dbReference type="Proteomes" id="UP000410492">
    <property type="component" value="Unassembled WGS sequence"/>
</dbReference>
<feature type="domain" description="Ribosomal protein eL8/eL30/eS12/Gadd45" evidence="2">
    <location>
        <begin position="96"/>
        <end position="148"/>
    </location>
</feature>
<organism evidence="3 4">
    <name type="scientific">Callosobruchus maculatus</name>
    <name type="common">Southern cowpea weevil</name>
    <name type="synonym">Pulse bruchid</name>
    <dbReference type="NCBI Taxonomy" id="64391"/>
    <lineage>
        <taxon>Eukaryota</taxon>
        <taxon>Metazoa</taxon>
        <taxon>Ecdysozoa</taxon>
        <taxon>Arthropoda</taxon>
        <taxon>Hexapoda</taxon>
        <taxon>Insecta</taxon>
        <taxon>Pterygota</taxon>
        <taxon>Neoptera</taxon>
        <taxon>Endopterygota</taxon>
        <taxon>Coleoptera</taxon>
        <taxon>Polyphaga</taxon>
        <taxon>Cucujiformia</taxon>
        <taxon>Chrysomeloidea</taxon>
        <taxon>Chrysomelidae</taxon>
        <taxon>Bruchinae</taxon>
        <taxon>Bruchini</taxon>
        <taxon>Callosobruchus</taxon>
    </lineage>
</organism>
<dbReference type="OrthoDB" id="20109at2759"/>
<reference evidence="3 4" key="1">
    <citation type="submission" date="2019-01" db="EMBL/GenBank/DDBJ databases">
        <authorList>
            <person name="Sayadi A."/>
        </authorList>
    </citation>
    <scope>NUCLEOTIDE SEQUENCE [LARGE SCALE GENOMIC DNA]</scope>
</reference>
<evidence type="ECO:0000259" key="2">
    <source>
        <dbReference type="Pfam" id="PF01248"/>
    </source>
</evidence>
<dbReference type="GO" id="GO:0000172">
    <property type="term" value="C:ribonuclease MRP complex"/>
    <property type="evidence" value="ECO:0007669"/>
    <property type="project" value="InterPro"/>
</dbReference>
<proteinExistence type="predicted"/>
<protein>
    <recommendedName>
        <fullName evidence="2">Ribosomal protein eL8/eL30/eS12/Gadd45 domain-containing protein</fullName>
    </recommendedName>
</protein>
<feature type="region of interest" description="Disordered" evidence="1">
    <location>
        <begin position="1"/>
        <end position="24"/>
    </location>
</feature>
<dbReference type="SUPFAM" id="SSF55315">
    <property type="entry name" value="L30e-like"/>
    <property type="match status" value="1"/>
</dbReference>
<dbReference type="AlphaFoldDB" id="A0A653CMQ1"/>
<dbReference type="EMBL" id="CAACVG010008258">
    <property type="protein sequence ID" value="VEN49061.1"/>
    <property type="molecule type" value="Genomic_DNA"/>
</dbReference>
<dbReference type="GO" id="GO:0005655">
    <property type="term" value="C:nucleolar ribonuclease P complex"/>
    <property type="evidence" value="ECO:0007669"/>
    <property type="project" value="InterPro"/>
</dbReference>
<evidence type="ECO:0000313" key="4">
    <source>
        <dbReference type="Proteomes" id="UP000410492"/>
    </source>
</evidence>
<dbReference type="InterPro" id="IPR029064">
    <property type="entry name" value="Ribosomal_eL30-like_sf"/>
</dbReference>
<keyword evidence="4" id="KW-1185">Reference proteome</keyword>